<accession>A0A9Q0L011</accession>
<dbReference type="PANTHER" id="PTHR31683:SF187">
    <property type="entry name" value="PECTATE LYASE 18-RELATED"/>
    <property type="match status" value="1"/>
</dbReference>
<dbReference type="InterPro" id="IPR045032">
    <property type="entry name" value="PEL"/>
</dbReference>
<organism evidence="3 4">
    <name type="scientific">Protea cynaroides</name>
    <dbReference type="NCBI Taxonomy" id="273540"/>
    <lineage>
        <taxon>Eukaryota</taxon>
        <taxon>Viridiplantae</taxon>
        <taxon>Streptophyta</taxon>
        <taxon>Embryophyta</taxon>
        <taxon>Tracheophyta</taxon>
        <taxon>Spermatophyta</taxon>
        <taxon>Magnoliopsida</taxon>
        <taxon>Proteales</taxon>
        <taxon>Proteaceae</taxon>
        <taxon>Protea</taxon>
    </lineage>
</organism>
<evidence type="ECO:0000259" key="2">
    <source>
        <dbReference type="PROSITE" id="PS50011"/>
    </source>
</evidence>
<dbReference type="InterPro" id="IPR018082">
    <property type="entry name" value="AmbAllergen"/>
</dbReference>
<protein>
    <recommendedName>
        <fullName evidence="2">Protein kinase domain-containing protein</fullName>
    </recommendedName>
</protein>
<name>A0A9Q0L011_9MAGN</name>
<dbReference type="EMBL" id="JAMYWD010000002">
    <property type="protein sequence ID" value="KAJ4979908.1"/>
    <property type="molecule type" value="Genomic_DNA"/>
</dbReference>
<reference evidence="3" key="1">
    <citation type="journal article" date="2023" name="Plant J.">
        <title>The genome of the king protea, Protea cynaroides.</title>
        <authorList>
            <person name="Chang J."/>
            <person name="Duong T.A."/>
            <person name="Schoeman C."/>
            <person name="Ma X."/>
            <person name="Roodt D."/>
            <person name="Barker N."/>
            <person name="Li Z."/>
            <person name="Van de Peer Y."/>
            <person name="Mizrachi E."/>
        </authorList>
    </citation>
    <scope>NUCLEOTIDE SEQUENCE</scope>
    <source>
        <tissue evidence="3">Young leaves</tissue>
    </source>
</reference>
<dbReference type="InterPro" id="IPR000719">
    <property type="entry name" value="Prot_kinase_dom"/>
</dbReference>
<keyword evidence="1" id="KW-0732">Signal</keyword>
<keyword evidence="4" id="KW-1185">Reference proteome</keyword>
<dbReference type="Pfam" id="PF07714">
    <property type="entry name" value="PK_Tyr_Ser-Thr"/>
    <property type="match status" value="1"/>
</dbReference>
<dbReference type="PROSITE" id="PS50011">
    <property type="entry name" value="PROTEIN_KINASE_DOM"/>
    <property type="match status" value="1"/>
</dbReference>
<dbReference type="PRINTS" id="PR00807">
    <property type="entry name" value="AMBALLERGEN"/>
</dbReference>
<dbReference type="SUPFAM" id="SSF51126">
    <property type="entry name" value="Pectin lyase-like"/>
    <property type="match status" value="1"/>
</dbReference>
<comment type="caution">
    <text evidence="3">The sequence shown here is derived from an EMBL/GenBank/DDBJ whole genome shotgun (WGS) entry which is preliminary data.</text>
</comment>
<dbReference type="Gene3D" id="2.160.20.10">
    <property type="entry name" value="Single-stranded right-handed beta-helix, Pectin lyase-like"/>
    <property type="match status" value="1"/>
</dbReference>
<evidence type="ECO:0000313" key="3">
    <source>
        <dbReference type="EMBL" id="KAJ4979908.1"/>
    </source>
</evidence>
<dbReference type="InterPro" id="IPR012334">
    <property type="entry name" value="Pectin_lyas_fold"/>
</dbReference>
<dbReference type="InterPro" id="IPR011050">
    <property type="entry name" value="Pectin_lyase_fold/virulence"/>
</dbReference>
<gene>
    <name evidence="3" type="ORF">NE237_010688</name>
</gene>
<proteinExistence type="predicted"/>
<evidence type="ECO:0000256" key="1">
    <source>
        <dbReference type="ARBA" id="ARBA00022729"/>
    </source>
</evidence>
<dbReference type="OrthoDB" id="1738960at2759"/>
<sequence length="215" mass="23566">MYAIGGGSAASIINSQGNRFLAPNDRFNKEVMTKHKDAPESEWKNWNWRSKGDQMLNGAFFTGSGVEGSSSHAKASSSLGSSSVVVDLDEIEQPSTPLRARSYRQSYHGLLSFVSHLDTPGIDLSQKVVGSNNPRIFSCAELYIASKGFSEDEIPGNGGFSRVYRALLPSDGTTVAVKCLFEKGEPFEKTFAAELMVVAQLRHRNLIRLRGWCVK</sequence>
<dbReference type="Gene3D" id="3.30.200.20">
    <property type="entry name" value="Phosphorylase Kinase, domain 1"/>
    <property type="match status" value="1"/>
</dbReference>
<dbReference type="GO" id="GO:0004672">
    <property type="term" value="F:protein kinase activity"/>
    <property type="evidence" value="ECO:0007669"/>
    <property type="project" value="InterPro"/>
</dbReference>
<dbReference type="GO" id="GO:0005524">
    <property type="term" value="F:ATP binding"/>
    <property type="evidence" value="ECO:0007669"/>
    <property type="project" value="InterPro"/>
</dbReference>
<feature type="domain" description="Protein kinase" evidence="2">
    <location>
        <begin position="149"/>
        <end position="215"/>
    </location>
</feature>
<dbReference type="GO" id="GO:0030570">
    <property type="term" value="F:pectate lyase activity"/>
    <property type="evidence" value="ECO:0007669"/>
    <property type="project" value="InterPro"/>
</dbReference>
<dbReference type="PANTHER" id="PTHR31683">
    <property type="entry name" value="PECTATE LYASE 18-RELATED"/>
    <property type="match status" value="1"/>
</dbReference>
<evidence type="ECO:0000313" key="4">
    <source>
        <dbReference type="Proteomes" id="UP001141806"/>
    </source>
</evidence>
<dbReference type="InterPro" id="IPR011009">
    <property type="entry name" value="Kinase-like_dom_sf"/>
</dbReference>
<dbReference type="Proteomes" id="UP001141806">
    <property type="component" value="Unassembled WGS sequence"/>
</dbReference>
<dbReference type="AlphaFoldDB" id="A0A9Q0L011"/>
<dbReference type="InterPro" id="IPR001245">
    <property type="entry name" value="Ser-Thr/Tyr_kinase_cat_dom"/>
</dbReference>
<dbReference type="SUPFAM" id="SSF56112">
    <property type="entry name" value="Protein kinase-like (PK-like)"/>
    <property type="match status" value="1"/>
</dbReference>